<evidence type="ECO:0008006" key="3">
    <source>
        <dbReference type="Google" id="ProtNLM"/>
    </source>
</evidence>
<feature type="region of interest" description="Disordered" evidence="1">
    <location>
        <begin position="1079"/>
        <end position="1122"/>
    </location>
</feature>
<protein>
    <recommendedName>
        <fullName evidence="3">C2H2-type domain-containing protein</fullName>
    </recommendedName>
</protein>
<evidence type="ECO:0000256" key="1">
    <source>
        <dbReference type="SAM" id="MobiDB-lite"/>
    </source>
</evidence>
<dbReference type="PANTHER" id="PTHR38166">
    <property type="entry name" value="C2H2-TYPE DOMAIN-CONTAINING PROTEIN-RELATED"/>
    <property type="match status" value="1"/>
</dbReference>
<dbReference type="AlphaFoldDB" id="A0A0B7KNY7"/>
<accession>A0A0B7KNY7</accession>
<organism evidence="2">
    <name type="scientific">Bionectria ochroleuca</name>
    <name type="common">Gliocladium roseum</name>
    <dbReference type="NCBI Taxonomy" id="29856"/>
    <lineage>
        <taxon>Eukaryota</taxon>
        <taxon>Fungi</taxon>
        <taxon>Dikarya</taxon>
        <taxon>Ascomycota</taxon>
        <taxon>Pezizomycotina</taxon>
        <taxon>Sordariomycetes</taxon>
        <taxon>Hypocreomycetidae</taxon>
        <taxon>Hypocreales</taxon>
        <taxon>Bionectriaceae</taxon>
        <taxon>Clonostachys</taxon>
    </lineage>
</organism>
<dbReference type="PANTHER" id="PTHR38166:SF1">
    <property type="entry name" value="C2H2-TYPE DOMAIN-CONTAINING PROTEIN"/>
    <property type="match status" value="1"/>
</dbReference>
<feature type="region of interest" description="Disordered" evidence="1">
    <location>
        <begin position="1136"/>
        <end position="1160"/>
    </location>
</feature>
<evidence type="ECO:0000313" key="2">
    <source>
        <dbReference type="EMBL" id="CEO56620.1"/>
    </source>
</evidence>
<dbReference type="EMBL" id="CDPU01000070">
    <property type="protein sequence ID" value="CEO56620.1"/>
    <property type="molecule type" value="Genomic_DNA"/>
</dbReference>
<feature type="region of interest" description="Disordered" evidence="1">
    <location>
        <begin position="185"/>
        <end position="204"/>
    </location>
</feature>
<feature type="region of interest" description="Disordered" evidence="1">
    <location>
        <begin position="702"/>
        <end position="735"/>
    </location>
</feature>
<name>A0A0B7KNY7_BIOOC</name>
<reference evidence="2" key="1">
    <citation type="submission" date="2015-01" db="EMBL/GenBank/DDBJ databases">
        <authorList>
            <person name="Durling Mikael"/>
        </authorList>
    </citation>
    <scope>NUCLEOTIDE SEQUENCE</scope>
</reference>
<gene>
    <name evidence="2" type="ORF">BN869_000012678_1</name>
</gene>
<proteinExistence type="predicted"/>
<sequence length="1160" mass="128563">MNGAEISVGGFGTECGGLGNVEIPPGASFESRKACEHRCNTDCSNFDSILNGVIQRLLVEYESSNFKALLEGYKRETKRRTDPLCLREVESNLVSAAVEWAGDRADYMQFCSCLITQGQQAPGTSESRRADPNQTLTSGKYYDELWAKVCDNSQVLPVSEGSEALLAELTNKSWLSPISARDVENVRKEKDPPDSAYVSASRHDGSCAPVPGPVDLDNPENCDSQTTFSSASSVSDGRIENYISVLCEEIYRALQQTFDHLKWVKVSEKLPELLKAFAIKLGNAEGSKQHWEIMYFVYQRHSDIASHLQSLFDCKTPIPEKGGPKAMSLEDKMFLWEQKTMGSIPTFKPGELFQGIPEEPIIRTSNVAAYKSLILENPAYAWLLSSLKQNSILEMETSAQTRIHEKVLRQLPTGKMSRHSAPRIHQCRIDFQWEPAAYRDCPPGDYNDPVRDLDAKRVLVASSSYVQVVTVKQYFEQTWSFNGPSFLDAFLVIANLSPGNKYSGELPDKTKLTANAANKQFQVTVSGSAASVAECAEQLAWLMAAMQSSSQNSLATCHPFIESKNEQVPVQLVGPSAHFSIGQNVIRKPALAPALREWQDHLGMPPLVVGFPVLARPKGCDGLEMHSLSDLIDFCKASDVTLVEGVIFIEGQRAVLFLSQTIGNMLVWMNADRGDINPSGFSRMTVSVKGYLEGARHIYDPRPSKESLRSGSDVSDSKPIIYDQGGQRLSVSRDSSSEYLDSDILSLDESSDDMQSLSLGESGCHILDDCFERLWSEFRGATSGYKQESGDGHNSTLKLTANDTTGFNANQARRRKRALPPDGGEDGEPSPSKPPCKRLNSEAEGKQWACPFWKKNADHHRACFRYKLMRVQDVKQHLARKHTPKFYCECCLKIFPDAKQHDEHVTHKNGDYCQRDPTAELKGISHQQSRELSTKSKKALSEYERWYHIWEILFQGTQAPRSPYMDSELSEDMCAFQEFFDRRGQSILAEQLESDPALASSSNAQRYHIQNLFVRGLNRVFESWRNTRGQVLGSDAVPIPSADSGLGIGGRSSLGTSHVLVGGPSMVSSDYISFPTGMPQGSPYSRMPQGSPYNGLPQGSPYGGATQSSPYGNQSENPPSSAFAFSFFETEASFPGDQDFSFAPSDLLQDPSEEYFNTEL</sequence>
<feature type="compositionally biased region" description="Polar residues" evidence="1">
    <location>
        <begin position="792"/>
        <end position="811"/>
    </location>
</feature>
<feature type="compositionally biased region" description="Polar residues" evidence="1">
    <location>
        <begin position="1105"/>
        <end position="1114"/>
    </location>
</feature>
<feature type="region of interest" description="Disordered" evidence="1">
    <location>
        <begin position="784"/>
        <end position="840"/>
    </location>
</feature>